<evidence type="ECO:0000256" key="3">
    <source>
        <dbReference type="ARBA" id="ARBA00022722"/>
    </source>
</evidence>
<name>A0A7K0K3F4_9ACTO</name>
<comment type="similarity">
    <text evidence="7">Belongs to the PINc/VapC protein family.</text>
</comment>
<keyword evidence="5" id="KW-0378">Hydrolase</keyword>
<comment type="cofactor">
    <cofactor evidence="1">
        <name>Mg(2+)</name>
        <dbReference type="ChEBI" id="CHEBI:18420"/>
    </cofactor>
</comment>
<evidence type="ECO:0000313" key="10">
    <source>
        <dbReference type="Proteomes" id="UP000442535"/>
    </source>
</evidence>
<dbReference type="PANTHER" id="PTHR33653">
    <property type="entry name" value="RIBONUCLEASE VAPC2"/>
    <property type="match status" value="1"/>
</dbReference>
<feature type="domain" description="PIN" evidence="8">
    <location>
        <begin position="7"/>
        <end position="138"/>
    </location>
</feature>
<keyword evidence="6" id="KW-0460">Magnesium</keyword>
<dbReference type="InterPro" id="IPR029060">
    <property type="entry name" value="PIN-like_dom_sf"/>
</dbReference>
<dbReference type="GO" id="GO:0016787">
    <property type="term" value="F:hydrolase activity"/>
    <property type="evidence" value="ECO:0007669"/>
    <property type="project" value="UniProtKB-KW"/>
</dbReference>
<dbReference type="Proteomes" id="UP000442535">
    <property type="component" value="Unassembled WGS sequence"/>
</dbReference>
<evidence type="ECO:0000313" key="9">
    <source>
        <dbReference type="EMBL" id="MST49580.1"/>
    </source>
</evidence>
<gene>
    <name evidence="9" type="ORF">FYJ63_04935</name>
</gene>
<comment type="caution">
    <text evidence="9">The sequence shown here is derived from an EMBL/GenBank/DDBJ whole genome shotgun (WGS) entry which is preliminary data.</text>
</comment>
<evidence type="ECO:0000256" key="6">
    <source>
        <dbReference type="ARBA" id="ARBA00022842"/>
    </source>
</evidence>
<dbReference type="GO" id="GO:0046872">
    <property type="term" value="F:metal ion binding"/>
    <property type="evidence" value="ECO:0007669"/>
    <property type="project" value="UniProtKB-KW"/>
</dbReference>
<dbReference type="SUPFAM" id="SSF88723">
    <property type="entry name" value="PIN domain-like"/>
    <property type="match status" value="1"/>
</dbReference>
<dbReference type="EMBL" id="VUMY01000007">
    <property type="protein sequence ID" value="MST49580.1"/>
    <property type="molecule type" value="Genomic_DNA"/>
</dbReference>
<keyword evidence="10" id="KW-1185">Reference proteome</keyword>
<dbReference type="Gene3D" id="3.40.50.1010">
    <property type="entry name" value="5'-nuclease"/>
    <property type="match status" value="1"/>
</dbReference>
<evidence type="ECO:0000256" key="5">
    <source>
        <dbReference type="ARBA" id="ARBA00022801"/>
    </source>
</evidence>
<dbReference type="AlphaFoldDB" id="A0A7K0K3F4"/>
<dbReference type="Pfam" id="PF01850">
    <property type="entry name" value="PIN"/>
    <property type="match status" value="1"/>
</dbReference>
<evidence type="ECO:0000256" key="4">
    <source>
        <dbReference type="ARBA" id="ARBA00022723"/>
    </source>
</evidence>
<evidence type="ECO:0000256" key="7">
    <source>
        <dbReference type="ARBA" id="ARBA00038093"/>
    </source>
</evidence>
<dbReference type="InterPro" id="IPR050556">
    <property type="entry name" value="Type_II_TA_system_RNase"/>
</dbReference>
<reference evidence="9 10" key="1">
    <citation type="submission" date="2019-08" db="EMBL/GenBank/DDBJ databases">
        <title>In-depth cultivation of the pig gut microbiome towards novel bacterial diversity and tailored functional studies.</title>
        <authorList>
            <person name="Wylensek D."/>
            <person name="Hitch T.C.A."/>
            <person name="Clavel T."/>
        </authorList>
    </citation>
    <scope>NUCLEOTIDE SEQUENCE [LARGE SCALE GENOMIC DNA]</scope>
    <source>
        <strain evidence="9 10">RF-GAM-744-WT-7</strain>
    </source>
</reference>
<evidence type="ECO:0000256" key="1">
    <source>
        <dbReference type="ARBA" id="ARBA00001946"/>
    </source>
</evidence>
<sequence>MTVSDYVVLDTNVFSVLRTVEVTKALRKLPQERDYLEPLIGKEFAISFQTATEILQGAYAAQCGEARLGALHRIIDSTLVIPANEKVIEAAAKLYAEARAAGHALQDKAHTADRWIAASAFAYDLPLVSTDKIFVDAPGLKLLTV</sequence>
<organism evidence="9 10">
    <name type="scientific">Mobiluncus porci</name>
    <dbReference type="NCBI Taxonomy" id="2652278"/>
    <lineage>
        <taxon>Bacteria</taxon>
        <taxon>Bacillati</taxon>
        <taxon>Actinomycetota</taxon>
        <taxon>Actinomycetes</taxon>
        <taxon>Actinomycetales</taxon>
        <taxon>Actinomycetaceae</taxon>
        <taxon>Mobiluncus</taxon>
    </lineage>
</organism>
<evidence type="ECO:0000259" key="8">
    <source>
        <dbReference type="Pfam" id="PF01850"/>
    </source>
</evidence>
<protein>
    <submittedName>
        <fullName evidence="9">Type II toxin-antitoxin system VapC family toxin</fullName>
    </submittedName>
</protein>
<accession>A0A7K0K3F4</accession>
<dbReference type="GO" id="GO:0004518">
    <property type="term" value="F:nuclease activity"/>
    <property type="evidence" value="ECO:0007669"/>
    <property type="project" value="UniProtKB-KW"/>
</dbReference>
<proteinExistence type="inferred from homology"/>
<keyword evidence="2" id="KW-1277">Toxin-antitoxin system</keyword>
<keyword evidence="4" id="KW-0479">Metal-binding</keyword>
<evidence type="ECO:0000256" key="2">
    <source>
        <dbReference type="ARBA" id="ARBA00022649"/>
    </source>
</evidence>
<dbReference type="PANTHER" id="PTHR33653:SF1">
    <property type="entry name" value="RIBONUCLEASE VAPC2"/>
    <property type="match status" value="1"/>
</dbReference>
<keyword evidence="3" id="KW-0540">Nuclease</keyword>
<dbReference type="InterPro" id="IPR002716">
    <property type="entry name" value="PIN_dom"/>
</dbReference>